<evidence type="ECO:0000256" key="7">
    <source>
        <dbReference type="ARBA" id="ARBA00023077"/>
    </source>
</evidence>
<gene>
    <name evidence="15" type="ORF">ACFO1V_13960</name>
</gene>
<evidence type="ECO:0000256" key="2">
    <source>
        <dbReference type="ARBA" id="ARBA00009810"/>
    </source>
</evidence>
<evidence type="ECO:0000256" key="5">
    <source>
        <dbReference type="ARBA" id="ARBA00022452"/>
    </source>
</evidence>
<dbReference type="Gene3D" id="2.40.170.20">
    <property type="entry name" value="TonB-dependent receptor, beta-barrel domain"/>
    <property type="match status" value="1"/>
</dbReference>
<name>A0ABV9H8J5_9HYPH</name>
<dbReference type="InterPro" id="IPR036942">
    <property type="entry name" value="Beta-barrel_TonB_sf"/>
</dbReference>
<dbReference type="Proteomes" id="UP001596042">
    <property type="component" value="Unassembled WGS sequence"/>
</dbReference>
<dbReference type="Gene3D" id="2.170.130.10">
    <property type="entry name" value="TonB-dependent receptor, plug domain"/>
    <property type="match status" value="1"/>
</dbReference>
<evidence type="ECO:0000259" key="14">
    <source>
        <dbReference type="Pfam" id="PF07715"/>
    </source>
</evidence>
<keyword evidence="9 15" id="KW-0675">Receptor</keyword>
<evidence type="ECO:0000259" key="13">
    <source>
        <dbReference type="Pfam" id="PF00593"/>
    </source>
</evidence>
<dbReference type="InterPro" id="IPR000531">
    <property type="entry name" value="Beta-barrel_TonB"/>
</dbReference>
<dbReference type="PANTHER" id="PTHR32552:SF83">
    <property type="entry name" value="BLR3904 PROTEIN"/>
    <property type="match status" value="1"/>
</dbReference>
<evidence type="ECO:0000256" key="11">
    <source>
        <dbReference type="PROSITE-ProRule" id="PRU01360"/>
    </source>
</evidence>
<evidence type="ECO:0000313" key="15">
    <source>
        <dbReference type="EMBL" id="MFC4626293.1"/>
    </source>
</evidence>
<feature type="domain" description="TonB-dependent receptor plug" evidence="14">
    <location>
        <begin position="83"/>
        <end position="183"/>
    </location>
</feature>
<keyword evidence="4 11" id="KW-0813">Transport</keyword>
<accession>A0ABV9H8J5</accession>
<evidence type="ECO:0000256" key="10">
    <source>
        <dbReference type="ARBA" id="ARBA00023237"/>
    </source>
</evidence>
<organism evidence="15 16">
    <name type="scientific">Daeguia caeni</name>
    <dbReference type="NCBI Taxonomy" id="439612"/>
    <lineage>
        <taxon>Bacteria</taxon>
        <taxon>Pseudomonadati</taxon>
        <taxon>Pseudomonadota</taxon>
        <taxon>Alphaproteobacteria</taxon>
        <taxon>Hyphomicrobiales</taxon>
        <taxon>Brucellaceae</taxon>
        <taxon>Daeguia</taxon>
    </lineage>
</organism>
<evidence type="ECO:0000256" key="9">
    <source>
        <dbReference type="ARBA" id="ARBA00023170"/>
    </source>
</evidence>
<comment type="subcellular location">
    <subcellularLocation>
        <location evidence="1 11">Cell outer membrane</location>
        <topology evidence="1 11">Multi-pass membrane protein</topology>
    </subcellularLocation>
</comment>
<feature type="domain" description="TonB-dependent receptor-like beta-barrel" evidence="13">
    <location>
        <begin position="256"/>
        <end position="729"/>
    </location>
</feature>
<dbReference type="PROSITE" id="PS52016">
    <property type="entry name" value="TONB_DEPENDENT_REC_3"/>
    <property type="match status" value="1"/>
</dbReference>
<keyword evidence="7 12" id="KW-0798">TonB box</keyword>
<evidence type="ECO:0000256" key="1">
    <source>
        <dbReference type="ARBA" id="ARBA00004571"/>
    </source>
</evidence>
<dbReference type="InterPro" id="IPR012910">
    <property type="entry name" value="Plug_dom"/>
</dbReference>
<keyword evidence="5 11" id="KW-1134">Transmembrane beta strand</keyword>
<protein>
    <recommendedName>
        <fullName evidence="3">Heme transporter BhuA</fullName>
    </recommendedName>
</protein>
<evidence type="ECO:0000256" key="3">
    <source>
        <dbReference type="ARBA" id="ARBA00021261"/>
    </source>
</evidence>
<comment type="caution">
    <text evidence="15">The sequence shown here is derived from an EMBL/GenBank/DDBJ whole genome shotgun (WGS) entry which is preliminary data.</text>
</comment>
<keyword evidence="10 11" id="KW-0998">Cell outer membrane</keyword>
<dbReference type="InterPro" id="IPR039426">
    <property type="entry name" value="TonB-dep_rcpt-like"/>
</dbReference>
<keyword evidence="8 11" id="KW-0472">Membrane</keyword>
<sequence>MQSEKSLKTRHSVVSGAATASLALTFSAIPAAVNAEPAKADEKQPAQSEGDSVVLDQIVIEGANSTGNVNSAPIGIARLPGTVKETPKIVNVVPHQLIEQQQATTLEQVLRNVPGITLSTGEGNGGQNGDQFRIRGLTSKGDVYLDGLRDFGVYTRDSFNTESVEVIKGPSGEAFGVGNLGGVINQTTKRAHLETRHSIDQGFGTGPAYRTLIDSNYKINDTTAVRVNGMFNRQDVADRDHVKADRWGGAIDFATGIGTDQEWHLNYFYLHGDKTPDYGVPMLQGKDGILRPLTEYDIPGIGRSQSYVRSTDRDITNTHVITSLYSKELENGITINNDTRLSIYDRDFSSTNPAACIDECATAILGGLNYNLSYGAQGGMTYKQDGWAIQNVLSAKGEFTTGALRHRAMVGLDVNYQDDKRSLGSWTGRPSNQMIIDPQYDYPGASVKYGATKRSANATDVGVFVSDRVWITDEFSLQGNLRWDYFRSEFDTTATSINGGTATSEKISPAFSAIWEPTQDYTFYASFARTYRPVGTDIAAAVGGVGSEVPQADMINQPERADTYEIGAKADFLDGRLGASIALFRINKNNSYTIDPVTGDIVDGFSDNGQGRRVSGVEVGLSGKITENWTTYLAYAYLDGKVTYASDASLIGNDAPGVPNHNVSLWTAYEFPEIANLPGNITVGGGIQYASKYWSDSANTARMPENFSLDAMVAYKKDNFRVSLNAYNLTDHLNYSSSFNNSRAVPMSGRTFMLNIGTTF</sequence>
<reference evidence="16" key="1">
    <citation type="journal article" date="2019" name="Int. J. Syst. Evol. Microbiol.">
        <title>The Global Catalogue of Microorganisms (GCM) 10K type strain sequencing project: providing services to taxonomists for standard genome sequencing and annotation.</title>
        <authorList>
            <consortium name="The Broad Institute Genomics Platform"/>
            <consortium name="The Broad Institute Genome Sequencing Center for Infectious Disease"/>
            <person name="Wu L."/>
            <person name="Ma J."/>
        </authorList>
    </citation>
    <scope>NUCLEOTIDE SEQUENCE [LARGE SCALE GENOMIC DNA]</scope>
    <source>
        <strain evidence="16">CGMCC 1.15731</strain>
    </source>
</reference>
<dbReference type="PANTHER" id="PTHR32552">
    <property type="entry name" value="FERRICHROME IRON RECEPTOR-RELATED"/>
    <property type="match status" value="1"/>
</dbReference>
<keyword evidence="6 11" id="KW-0812">Transmembrane</keyword>
<dbReference type="SUPFAM" id="SSF56935">
    <property type="entry name" value="Porins"/>
    <property type="match status" value="1"/>
</dbReference>
<evidence type="ECO:0000256" key="4">
    <source>
        <dbReference type="ARBA" id="ARBA00022448"/>
    </source>
</evidence>
<evidence type="ECO:0000256" key="6">
    <source>
        <dbReference type="ARBA" id="ARBA00022692"/>
    </source>
</evidence>
<dbReference type="InterPro" id="IPR037066">
    <property type="entry name" value="Plug_dom_sf"/>
</dbReference>
<dbReference type="RefSeq" id="WP_374831148.1">
    <property type="nucleotide sequence ID" value="NZ_JBHEEZ010000007.1"/>
</dbReference>
<dbReference type="CDD" id="cd01347">
    <property type="entry name" value="ligand_gated_channel"/>
    <property type="match status" value="1"/>
</dbReference>
<evidence type="ECO:0000313" key="16">
    <source>
        <dbReference type="Proteomes" id="UP001596042"/>
    </source>
</evidence>
<evidence type="ECO:0000256" key="8">
    <source>
        <dbReference type="ARBA" id="ARBA00023136"/>
    </source>
</evidence>
<dbReference type="NCBIfam" id="TIGR01783">
    <property type="entry name" value="TonB-siderophor"/>
    <property type="match status" value="1"/>
</dbReference>
<evidence type="ECO:0000256" key="12">
    <source>
        <dbReference type="RuleBase" id="RU003357"/>
    </source>
</evidence>
<dbReference type="EMBL" id="JBHSEL010000124">
    <property type="protein sequence ID" value="MFC4626293.1"/>
    <property type="molecule type" value="Genomic_DNA"/>
</dbReference>
<dbReference type="InterPro" id="IPR010105">
    <property type="entry name" value="TonB_sidphr_rcpt"/>
</dbReference>
<keyword evidence="16" id="KW-1185">Reference proteome</keyword>
<proteinExistence type="inferred from homology"/>
<comment type="similarity">
    <text evidence="2 11 12">Belongs to the TonB-dependent receptor family.</text>
</comment>
<dbReference type="Pfam" id="PF00593">
    <property type="entry name" value="TonB_dep_Rec_b-barrel"/>
    <property type="match status" value="1"/>
</dbReference>
<dbReference type="Pfam" id="PF07715">
    <property type="entry name" value="Plug"/>
    <property type="match status" value="1"/>
</dbReference>